<dbReference type="RefSeq" id="WP_170169462.1">
    <property type="nucleotide sequence ID" value="NZ_RKHQ01000001.1"/>
</dbReference>
<accession>A0A3N2D2L7</accession>
<organism evidence="5 7">
    <name type="scientific">Salana multivorans</name>
    <dbReference type="NCBI Taxonomy" id="120377"/>
    <lineage>
        <taxon>Bacteria</taxon>
        <taxon>Bacillati</taxon>
        <taxon>Actinomycetota</taxon>
        <taxon>Actinomycetes</taxon>
        <taxon>Micrococcales</taxon>
        <taxon>Beutenbergiaceae</taxon>
        <taxon>Salana</taxon>
    </lineage>
</organism>
<sequence length="442" mass="48791">MVERKPKRGHVTRYGEGSFKWVPSRGLWVGRYDTGRITPAGTRIVITASGRDEDAAWQAFVAKKKDYMLHGPRVPEARASETVRTWAEKWLRHRDGEVRATTYAQDKTNVVRWIVPAIGTIRLEALTAAHMRAVGDGALKAGRSGSTANSAQRTLTKMLNAAKSDGHRVPDRIFAATKASRGKSARTRMSKDEVRAVFQHAYATQSDAIRYVIAVLYGARQGEVLGLTWDRVRIDPTPEPDAVVVGEIDLTWQVQQLPYRDRAAGTYRTKRGDEVEQLVDSWHLTRPKTASGARALPIITPVAKELAAWREKCPTGKANPHNLVFPRIDGAPRYRGHPRNDKADLATWKELQRAAGVYKRAPDPAVEGDEGEFYVLHEARHSMISMLADAGTPRHIIEMLVGQTELVEGYVHGELEAAGRAVSDALADLLPALDPPTSASPA</sequence>
<dbReference type="AlphaFoldDB" id="A0A3N2D2L7"/>
<evidence type="ECO:0000259" key="4">
    <source>
        <dbReference type="PROSITE" id="PS51898"/>
    </source>
</evidence>
<dbReference type="SUPFAM" id="SSF56349">
    <property type="entry name" value="DNA breaking-rejoining enzymes"/>
    <property type="match status" value="1"/>
</dbReference>
<reference evidence="5 7" key="1">
    <citation type="submission" date="2018-11" db="EMBL/GenBank/DDBJ databases">
        <title>Sequencing the genomes of 1000 actinobacteria strains.</title>
        <authorList>
            <person name="Klenk H.-P."/>
        </authorList>
    </citation>
    <scope>NUCLEOTIDE SEQUENCE [LARGE SCALE GENOMIC DNA]</scope>
    <source>
        <strain evidence="5 7">DSM 13521</strain>
    </source>
</reference>
<dbReference type="GO" id="GO:0003677">
    <property type="term" value="F:DNA binding"/>
    <property type="evidence" value="ECO:0007669"/>
    <property type="project" value="UniProtKB-KW"/>
</dbReference>
<keyword evidence="1" id="KW-0229">DNA integration</keyword>
<dbReference type="Gene3D" id="1.10.443.10">
    <property type="entry name" value="Intergrase catalytic core"/>
    <property type="match status" value="1"/>
</dbReference>
<evidence type="ECO:0000256" key="1">
    <source>
        <dbReference type="ARBA" id="ARBA00022908"/>
    </source>
</evidence>
<dbReference type="Pfam" id="PF14659">
    <property type="entry name" value="Phage_int_SAM_3"/>
    <property type="match status" value="1"/>
</dbReference>
<keyword evidence="3" id="KW-0233">DNA recombination</keyword>
<feature type="domain" description="Tyr recombinase" evidence="4">
    <location>
        <begin position="184"/>
        <end position="424"/>
    </location>
</feature>
<name>A0A3N2D2L7_9MICO</name>
<dbReference type="GO" id="GO:0015074">
    <property type="term" value="P:DNA integration"/>
    <property type="evidence" value="ECO:0007669"/>
    <property type="project" value="UniProtKB-KW"/>
</dbReference>
<dbReference type="PROSITE" id="PS51898">
    <property type="entry name" value="TYR_RECOMBINASE"/>
    <property type="match status" value="1"/>
</dbReference>
<dbReference type="InterPro" id="IPR010998">
    <property type="entry name" value="Integrase_recombinase_N"/>
</dbReference>
<dbReference type="EMBL" id="RKHQ01000002">
    <property type="protein sequence ID" value="ROR94015.1"/>
    <property type="molecule type" value="Genomic_DNA"/>
</dbReference>
<evidence type="ECO:0000313" key="7">
    <source>
        <dbReference type="Proteomes" id="UP000275356"/>
    </source>
</evidence>
<dbReference type="InterPro" id="IPR013762">
    <property type="entry name" value="Integrase-like_cat_sf"/>
</dbReference>
<dbReference type="InterPro" id="IPR011010">
    <property type="entry name" value="DNA_brk_join_enz"/>
</dbReference>
<keyword evidence="2" id="KW-0238">DNA-binding</keyword>
<dbReference type="EMBL" id="RKHQ01000001">
    <property type="protein sequence ID" value="ROR97848.1"/>
    <property type="molecule type" value="Genomic_DNA"/>
</dbReference>
<dbReference type="Proteomes" id="UP000275356">
    <property type="component" value="Unassembled WGS sequence"/>
</dbReference>
<evidence type="ECO:0000256" key="3">
    <source>
        <dbReference type="ARBA" id="ARBA00023172"/>
    </source>
</evidence>
<dbReference type="Gene3D" id="1.10.150.130">
    <property type="match status" value="1"/>
</dbReference>
<dbReference type="InterPro" id="IPR002104">
    <property type="entry name" value="Integrase_catalytic"/>
</dbReference>
<proteinExistence type="predicted"/>
<comment type="caution">
    <text evidence="5">The sequence shown here is derived from an EMBL/GenBank/DDBJ whole genome shotgun (WGS) entry which is preliminary data.</text>
</comment>
<evidence type="ECO:0000313" key="5">
    <source>
        <dbReference type="EMBL" id="ROR94015.1"/>
    </source>
</evidence>
<dbReference type="InterPro" id="IPR004107">
    <property type="entry name" value="Integrase_SAM-like_N"/>
</dbReference>
<evidence type="ECO:0000313" key="6">
    <source>
        <dbReference type="EMBL" id="ROR97848.1"/>
    </source>
</evidence>
<dbReference type="GO" id="GO:0006310">
    <property type="term" value="P:DNA recombination"/>
    <property type="evidence" value="ECO:0007669"/>
    <property type="project" value="UniProtKB-KW"/>
</dbReference>
<evidence type="ECO:0000256" key="2">
    <source>
        <dbReference type="ARBA" id="ARBA00023125"/>
    </source>
</evidence>
<keyword evidence="7" id="KW-1185">Reference proteome</keyword>
<gene>
    <name evidence="6" type="ORF">EDD28_2457</name>
    <name evidence="5" type="ORF">EDD28_3445</name>
</gene>
<protein>
    <submittedName>
        <fullName evidence="5">Phage integrase family protein</fullName>
    </submittedName>
</protein>